<gene>
    <name evidence="2" type="ORF">L1049_026595</name>
</gene>
<evidence type="ECO:0000259" key="1">
    <source>
        <dbReference type="Pfam" id="PF20426"/>
    </source>
</evidence>
<dbReference type="Pfam" id="PF20426">
    <property type="entry name" value="NBCH_WD40"/>
    <property type="match status" value="1"/>
</dbReference>
<sequence length="151" mass="16893">MNSLEVVRKYNGVGKIITSLTVTPEECFLAGTKDGTLLVYSIENPQLRKANLPRNVKSKASSDSSFGEYVIIITDQRRQPKESLLKMQNVVPCPSCLKAFRPTEFLSIPASVLPCFMFEDNGNLQNFINITSTRRKLIQTYTSVASCTHIE</sequence>
<accession>A0AAP0ND10</accession>
<dbReference type="InterPro" id="IPR036322">
    <property type="entry name" value="WD40_repeat_dom_sf"/>
</dbReference>
<dbReference type="AlphaFoldDB" id="A0AAP0ND10"/>
<dbReference type="SUPFAM" id="SSF50978">
    <property type="entry name" value="WD40 repeat-like"/>
    <property type="match status" value="1"/>
</dbReference>
<dbReference type="Proteomes" id="UP001415857">
    <property type="component" value="Unassembled WGS sequence"/>
</dbReference>
<reference evidence="2 3" key="1">
    <citation type="journal article" date="2024" name="Plant J.">
        <title>Genome sequences and population genomics reveal climatic adaptation and genomic divergence between two closely related sweetgum species.</title>
        <authorList>
            <person name="Xu W.Q."/>
            <person name="Ren C.Q."/>
            <person name="Zhang X.Y."/>
            <person name="Comes H.P."/>
            <person name="Liu X.H."/>
            <person name="Li Y.G."/>
            <person name="Kettle C.J."/>
            <person name="Jalonen R."/>
            <person name="Gaisberger H."/>
            <person name="Ma Y.Z."/>
            <person name="Qiu Y.X."/>
        </authorList>
    </citation>
    <scope>NUCLEOTIDE SEQUENCE [LARGE SCALE GENOMIC DNA]</scope>
    <source>
        <strain evidence="2">Hangzhou</strain>
    </source>
</reference>
<dbReference type="EMBL" id="JBBPBK010000014">
    <property type="protein sequence ID" value="KAK9271007.1"/>
    <property type="molecule type" value="Genomic_DNA"/>
</dbReference>
<comment type="caution">
    <text evidence="2">The sequence shown here is derived from an EMBL/GenBank/DDBJ whole genome shotgun (WGS) entry which is preliminary data.</text>
</comment>
<evidence type="ECO:0000313" key="3">
    <source>
        <dbReference type="Proteomes" id="UP001415857"/>
    </source>
</evidence>
<organism evidence="2 3">
    <name type="scientific">Liquidambar formosana</name>
    <name type="common">Formosan gum</name>
    <dbReference type="NCBI Taxonomy" id="63359"/>
    <lineage>
        <taxon>Eukaryota</taxon>
        <taxon>Viridiplantae</taxon>
        <taxon>Streptophyta</taxon>
        <taxon>Embryophyta</taxon>
        <taxon>Tracheophyta</taxon>
        <taxon>Spermatophyta</taxon>
        <taxon>Magnoliopsida</taxon>
        <taxon>eudicotyledons</taxon>
        <taxon>Gunneridae</taxon>
        <taxon>Pentapetalae</taxon>
        <taxon>Saxifragales</taxon>
        <taxon>Altingiaceae</taxon>
        <taxon>Liquidambar</taxon>
    </lineage>
</organism>
<keyword evidence="3" id="KW-1185">Reference proteome</keyword>
<proteinExistence type="predicted"/>
<evidence type="ECO:0000313" key="2">
    <source>
        <dbReference type="EMBL" id="KAK9271007.1"/>
    </source>
</evidence>
<dbReference type="InterPro" id="IPR046851">
    <property type="entry name" value="NBCH_WD40"/>
</dbReference>
<protein>
    <recommendedName>
        <fullName evidence="1">Neurobeachin beta-propeller domain-containing protein</fullName>
    </recommendedName>
</protein>
<name>A0AAP0ND10_LIQFO</name>
<feature type="domain" description="Neurobeachin beta-propeller" evidence="1">
    <location>
        <begin position="1"/>
        <end position="50"/>
    </location>
</feature>